<dbReference type="EMBL" id="CAJVCH010055456">
    <property type="protein sequence ID" value="CAG7718713.1"/>
    <property type="molecule type" value="Genomic_DNA"/>
</dbReference>
<dbReference type="SMART" id="SM00093">
    <property type="entry name" value="SERPIN"/>
    <property type="match status" value="1"/>
</dbReference>
<name>A0A8J2NRB7_9HEXA</name>
<feature type="chain" id="PRO_5035295370" description="Serpin domain-containing protein" evidence="2">
    <location>
        <begin position="18"/>
        <end position="441"/>
    </location>
</feature>
<feature type="domain" description="Serpin" evidence="3">
    <location>
        <begin position="61"/>
        <end position="431"/>
    </location>
</feature>
<dbReference type="GO" id="GO:0004867">
    <property type="term" value="F:serine-type endopeptidase inhibitor activity"/>
    <property type="evidence" value="ECO:0007669"/>
    <property type="project" value="InterPro"/>
</dbReference>
<dbReference type="OrthoDB" id="671595at2759"/>
<dbReference type="Pfam" id="PF00079">
    <property type="entry name" value="Serpin"/>
    <property type="match status" value="1"/>
</dbReference>
<protein>
    <recommendedName>
        <fullName evidence="3">Serpin domain-containing protein</fullName>
    </recommendedName>
</protein>
<dbReference type="AlphaFoldDB" id="A0A8J2NRB7"/>
<reference evidence="4" key="1">
    <citation type="submission" date="2021-06" db="EMBL/GenBank/DDBJ databases">
        <authorList>
            <person name="Hodson N. C."/>
            <person name="Mongue J. A."/>
            <person name="Jaron S. K."/>
        </authorList>
    </citation>
    <scope>NUCLEOTIDE SEQUENCE</scope>
</reference>
<dbReference type="PANTHER" id="PTHR11461:SF278">
    <property type="entry name" value="SERINE PROTEASE INHIBITOR 88EA"/>
    <property type="match status" value="1"/>
</dbReference>
<dbReference type="InterPro" id="IPR023796">
    <property type="entry name" value="Serpin_dom"/>
</dbReference>
<organism evidence="4 5">
    <name type="scientific">Allacma fusca</name>
    <dbReference type="NCBI Taxonomy" id="39272"/>
    <lineage>
        <taxon>Eukaryota</taxon>
        <taxon>Metazoa</taxon>
        <taxon>Ecdysozoa</taxon>
        <taxon>Arthropoda</taxon>
        <taxon>Hexapoda</taxon>
        <taxon>Collembola</taxon>
        <taxon>Symphypleona</taxon>
        <taxon>Sminthuridae</taxon>
        <taxon>Allacma</taxon>
    </lineage>
</organism>
<evidence type="ECO:0000256" key="2">
    <source>
        <dbReference type="SAM" id="SignalP"/>
    </source>
</evidence>
<comment type="caution">
    <text evidence="4">The sequence shown here is derived from an EMBL/GenBank/DDBJ whole genome shotgun (WGS) entry which is preliminary data.</text>
</comment>
<keyword evidence="5" id="KW-1185">Reference proteome</keyword>
<proteinExistence type="inferred from homology"/>
<evidence type="ECO:0000313" key="4">
    <source>
        <dbReference type="EMBL" id="CAG7718713.1"/>
    </source>
</evidence>
<keyword evidence="2" id="KW-0732">Signal</keyword>
<comment type="similarity">
    <text evidence="1">Belongs to the serpin family.</text>
</comment>
<dbReference type="CDD" id="cd19594">
    <property type="entry name" value="serpin_crustaceans_chelicerates_insects"/>
    <property type="match status" value="1"/>
</dbReference>
<dbReference type="InterPro" id="IPR000215">
    <property type="entry name" value="Serpin_fam"/>
</dbReference>
<evidence type="ECO:0000313" key="5">
    <source>
        <dbReference type="Proteomes" id="UP000708208"/>
    </source>
</evidence>
<gene>
    <name evidence="4" type="ORF">AFUS01_LOCUS8084</name>
</gene>
<sequence>MKREIGIILGLVLLVRSNPMDQSLRYCFLSDGERSKTASEENGIAIEEDYPDNVGKMEFSFDLFHNLRSDDEEMNLFFSPHIIHQALTMALFGAKGETEQQLREVLRVNQTKLELVRKFLAETKVLRNSSGNSVELAVANRLFFSEEEPVRMCMRATFENDQIQFLDFKKSDEAERIINKWVEAETKGKIKDIIPKGELSPMSRIALASSVYFKGRWEQEFDKTRTKQSLFYVSPDKITQTQMMYLKGNFKHGVASALQSYIIDLPYKGNSHSMIILLPPFVAGSLNETISRLTADTFYSAVENLRYYKNEDYSFNDEVEIYFPKFKTEQTIQLTEALRSIGVVDLFNPEASNLTDFSEKPGLAFDSAIHKSYIEVNEEGSEAAAATIFLMSRQGRLHPLTKYEINRPFAYFVIDNTKGNEILFSGIFKTPKTAKIVTEIL</sequence>
<evidence type="ECO:0000259" key="3">
    <source>
        <dbReference type="SMART" id="SM00093"/>
    </source>
</evidence>
<dbReference type="Proteomes" id="UP000708208">
    <property type="component" value="Unassembled WGS sequence"/>
</dbReference>
<dbReference type="PANTHER" id="PTHR11461">
    <property type="entry name" value="SERINE PROTEASE INHIBITOR, SERPIN"/>
    <property type="match status" value="1"/>
</dbReference>
<evidence type="ECO:0000256" key="1">
    <source>
        <dbReference type="RuleBase" id="RU000411"/>
    </source>
</evidence>
<dbReference type="GO" id="GO:0005615">
    <property type="term" value="C:extracellular space"/>
    <property type="evidence" value="ECO:0007669"/>
    <property type="project" value="InterPro"/>
</dbReference>
<accession>A0A8J2NRB7</accession>
<feature type="signal peptide" evidence="2">
    <location>
        <begin position="1"/>
        <end position="17"/>
    </location>
</feature>